<comment type="subcellular location">
    <subcellularLocation>
        <location evidence="1">Membrane</location>
        <topology evidence="1">Multi-pass membrane protein</topology>
    </subcellularLocation>
</comment>
<dbReference type="PANTHER" id="PTHR22601">
    <property type="entry name" value="ISP4 LIKE PROTEIN"/>
    <property type="match status" value="1"/>
</dbReference>
<dbReference type="GO" id="GO:0005777">
    <property type="term" value="C:peroxisome"/>
    <property type="evidence" value="ECO:0007669"/>
    <property type="project" value="EnsemblFungi"/>
</dbReference>
<feature type="transmembrane region" description="Helical" evidence="10">
    <location>
        <begin position="601"/>
        <end position="620"/>
    </location>
</feature>
<dbReference type="GO" id="GO:0042144">
    <property type="term" value="P:vacuole fusion, non-autophagic"/>
    <property type="evidence" value="ECO:0007669"/>
    <property type="project" value="EnsemblFungi"/>
</dbReference>
<dbReference type="HOGENOM" id="CLU_004965_1_0_1"/>
<feature type="compositionally biased region" description="Basic and acidic residues" evidence="9">
    <location>
        <begin position="1"/>
        <end position="23"/>
    </location>
</feature>
<dbReference type="GO" id="GO:0044088">
    <property type="term" value="P:regulation of vacuole organization"/>
    <property type="evidence" value="ECO:0007669"/>
    <property type="project" value="EnsemblFungi"/>
</dbReference>
<feature type="transmembrane region" description="Helical" evidence="10">
    <location>
        <begin position="800"/>
        <end position="817"/>
    </location>
</feature>
<dbReference type="KEGG" id="tpf:TPHA_0C05020"/>
<reference evidence="11 12" key="1">
    <citation type="journal article" date="2011" name="Proc. Natl. Acad. Sci. U.S.A.">
        <title>Evolutionary erosion of yeast sex chromosomes by mating-type switching accidents.</title>
        <authorList>
            <person name="Gordon J.L."/>
            <person name="Armisen D."/>
            <person name="Proux-Wera E."/>
            <person name="Oheigeartaigh S.S."/>
            <person name="Byrne K.P."/>
            <person name="Wolfe K.H."/>
        </authorList>
    </citation>
    <scope>NUCLEOTIDE SEQUENCE [LARGE SCALE GENOMIC DNA]</scope>
    <source>
        <strain evidence="12">ATCC 24235 / CBS 4417 / NBRC 1672 / NRRL Y-8282 / UCD 70-5</strain>
    </source>
</reference>
<dbReference type="AlphaFoldDB" id="G8BQY8"/>
<evidence type="ECO:0000256" key="9">
    <source>
        <dbReference type="SAM" id="MobiDB-lite"/>
    </source>
</evidence>
<accession>G8BQY8</accession>
<dbReference type="OMA" id="TSAYCFW"/>
<feature type="transmembrane region" description="Helical" evidence="10">
    <location>
        <begin position="752"/>
        <end position="770"/>
    </location>
</feature>
<dbReference type="GO" id="GO:0051515">
    <property type="term" value="P:positive regulation of monopolar cell growth"/>
    <property type="evidence" value="ECO:0007669"/>
    <property type="project" value="EnsemblFungi"/>
</dbReference>
<evidence type="ECO:0000256" key="8">
    <source>
        <dbReference type="ARBA" id="ARBA00023136"/>
    </source>
</evidence>
<keyword evidence="8 10" id="KW-0472">Membrane</keyword>
<keyword evidence="12" id="KW-1185">Reference proteome</keyword>
<evidence type="ECO:0008006" key="13">
    <source>
        <dbReference type="Google" id="ProtNLM"/>
    </source>
</evidence>
<keyword evidence="6" id="KW-0653">Protein transport</keyword>
<keyword evidence="7 10" id="KW-1133">Transmembrane helix</keyword>
<evidence type="ECO:0000256" key="3">
    <source>
        <dbReference type="ARBA" id="ARBA00022448"/>
    </source>
</evidence>
<dbReference type="GO" id="GO:0000138">
    <property type="term" value="C:Golgi trans cisterna"/>
    <property type="evidence" value="ECO:0007669"/>
    <property type="project" value="EnsemblFungi"/>
</dbReference>
<evidence type="ECO:0000256" key="6">
    <source>
        <dbReference type="ARBA" id="ARBA00022927"/>
    </source>
</evidence>
<feature type="transmembrane region" description="Helical" evidence="10">
    <location>
        <begin position="683"/>
        <end position="703"/>
    </location>
</feature>
<evidence type="ECO:0000256" key="7">
    <source>
        <dbReference type="ARBA" id="ARBA00022989"/>
    </source>
</evidence>
<evidence type="ECO:0000256" key="2">
    <source>
        <dbReference type="ARBA" id="ARBA00008807"/>
    </source>
</evidence>
<evidence type="ECO:0000313" key="11">
    <source>
        <dbReference type="EMBL" id="CCE62650.1"/>
    </source>
</evidence>
<keyword evidence="3" id="KW-0813">Transport</keyword>
<dbReference type="STRING" id="1071381.G8BQY8"/>
<dbReference type="RefSeq" id="XP_003685084.1">
    <property type="nucleotide sequence ID" value="XM_003685036.1"/>
</dbReference>
<dbReference type="GO" id="GO:0015031">
    <property type="term" value="P:protein transport"/>
    <property type="evidence" value="ECO:0007669"/>
    <property type="project" value="UniProtKB-KW"/>
</dbReference>
<organism evidence="11 12">
    <name type="scientific">Tetrapisispora phaffii (strain ATCC 24235 / CBS 4417 / NBRC 1672 / NRRL Y-8282 / UCD 70-5)</name>
    <name type="common">Yeast</name>
    <name type="synonym">Fabospora phaffii</name>
    <dbReference type="NCBI Taxonomy" id="1071381"/>
    <lineage>
        <taxon>Eukaryota</taxon>
        <taxon>Fungi</taxon>
        <taxon>Dikarya</taxon>
        <taxon>Ascomycota</taxon>
        <taxon>Saccharomycotina</taxon>
        <taxon>Saccharomycetes</taxon>
        <taxon>Saccharomycetales</taxon>
        <taxon>Saccharomycetaceae</taxon>
        <taxon>Tetrapisispora</taxon>
    </lineage>
</organism>
<dbReference type="InterPro" id="IPR004648">
    <property type="entry name" value="Oligpept_transpt"/>
</dbReference>
<dbReference type="Pfam" id="PF03169">
    <property type="entry name" value="OPT"/>
    <property type="match status" value="1"/>
</dbReference>
<feature type="transmembrane region" description="Helical" evidence="10">
    <location>
        <begin position="575"/>
        <end position="592"/>
    </location>
</feature>
<feature type="transmembrane region" description="Helical" evidence="10">
    <location>
        <begin position="352"/>
        <end position="374"/>
    </location>
</feature>
<keyword evidence="4 10" id="KW-0812">Transmembrane</keyword>
<dbReference type="OrthoDB" id="9986677at2759"/>
<sequence>MDDKKLETNIEEKELGNEGRAEQPGKLVEVSSDSFNEMGSINKNKTSTNIAVEGMYDTEDESLYEIELENVLEKMGYLDYENLTDVPESVKYIVSKVRTLSPEEGFDILKKAAVEFEGDPNIPELEYEELQKFGKAEDISQFNEIEIFELRTLAAMIKFHSPYKEVRAVVEATDDPNIPVETFRSYFLALLCAIVGSGFNEFFSHRVVTISVNTSVIQMFLYFFGKAWERYIPCWGISVKGRKYAINIDKPWTAKEQMFATLLFAICSGTFYTHYNILTQKVYYKEDVPFGYQFWLSLSVQFLGFGFAGILRRYVVYNPRALWPTVMTTLALNKALLDNKQDKGNGMSRYKFFFITFSAMFIYNWFPTYIINILNTFNWMTWISPQNLKLALITGGVSGLGFNPFPSFDWNVVSNVSPLIIPFYSNMTQFCGAFFAALVIIAVYFTNYKDCQYLPMFTNPLFTNKATVYEITNILNSDFKIDEKKYQEYSAPYYTAGNLVAYGSFIALYPLLIVYSFITDWELLSGAFGLWINSLWSFRSWNQWKKTFSKQYSAMDSYDDAHSNMMKNYAEVPDWWYFIILICSIIVAICVCEKYQTNTPIWALFVSIGFNFAFLIPLTILEATTGFSFGLNLLIEMIIGYALPGNPLALMLVKAFGYNIDGQADNYVSNLKMGHYSKIPPVALFRGQLIMVFIQIFVNLGVLNWSISNIKGFCTRTQSAKFTCPDAQTYYNASVVWGALGPKKIFNEVYPILRWCWLIGALIGLFFGIWRRFGSKYYPNWFNPVLFVGGMSNLSPPYGLMYFIPGIVVNWFSQYYMKRNHLRLWSKYNYILDSGFTSGLVLSAIIIFFAVQFKDTELSWWGNNVPYNGVDANTIPLRNVSALPRGYFGPELGHLP</sequence>
<dbReference type="GO" id="GO:0035673">
    <property type="term" value="F:oligopeptide transmembrane transporter activity"/>
    <property type="evidence" value="ECO:0007669"/>
    <property type="project" value="EnsemblFungi"/>
</dbReference>
<dbReference type="EMBL" id="HE612858">
    <property type="protein sequence ID" value="CCE62650.1"/>
    <property type="molecule type" value="Genomic_DNA"/>
</dbReference>
<evidence type="ECO:0000256" key="4">
    <source>
        <dbReference type="ARBA" id="ARBA00022692"/>
    </source>
</evidence>
<evidence type="ECO:0000313" key="12">
    <source>
        <dbReference type="Proteomes" id="UP000005666"/>
    </source>
</evidence>
<dbReference type="GeneID" id="11535276"/>
<name>G8BQY8_TETPH</name>
<feature type="transmembrane region" description="Helical" evidence="10">
    <location>
        <begin position="290"/>
        <end position="311"/>
    </location>
</feature>
<feature type="transmembrane region" description="Helical" evidence="10">
    <location>
        <begin position="258"/>
        <end position="278"/>
    </location>
</feature>
<proteinExistence type="inferred from homology"/>
<dbReference type="GO" id="GO:0005886">
    <property type="term" value="C:plasma membrane"/>
    <property type="evidence" value="ECO:0007669"/>
    <property type="project" value="EnsemblFungi"/>
</dbReference>
<evidence type="ECO:0000256" key="5">
    <source>
        <dbReference type="ARBA" id="ARBA00022856"/>
    </source>
</evidence>
<feature type="transmembrane region" description="Helical" evidence="10">
    <location>
        <begin position="427"/>
        <end position="446"/>
    </location>
</feature>
<dbReference type="GO" id="GO:0061091">
    <property type="term" value="P:regulation of phospholipid translocation"/>
    <property type="evidence" value="ECO:0007669"/>
    <property type="project" value="EnsemblFungi"/>
</dbReference>
<evidence type="ECO:0000256" key="1">
    <source>
        <dbReference type="ARBA" id="ARBA00004141"/>
    </source>
</evidence>
<dbReference type="InterPro" id="IPR004813">
    <property type="entry name" value="OPT"/>
</dbReference>
<dbReference type="Proteomes" id="UP000005666">
    <property type="component" value="Chromosome 3"/>
</dbReference>
<feature type="transmembrane region" description="Helical" evidence="10">
    <location>
        <begin position="499"/>
        <end position="518"/>
    </location>
</feature>
<feature type="region of interest" description="Disordered" evidence="9">
    <location>
        <begin position="1"/>
        <end position="26"/>
    </location>
</feature>
<dbReference type="GO" id="GO:0045454">
    <property type="term" value="P:cell redox homeostasis"/>
    <property type="evidence" value="ECO:0007669"/>
    <property type="project" value="EnsemblFungi"/>
</dbReference>
<evidence type="ECO:0000256" key="10">
    <source>
        <dbReference type="SAM" id="Phobius"/>
    </source>
</evidence>
<protein>
    <recommendedName>
        <fullName evidence="13">OPT family small oligopeptide transporter</fullName>
    </recommendedName>
</protein>
<dbReference type="eggNOG" id="KOG2262">
    <property type="taxonomic scope" value="Eukaryota"/>
</dbReference>
<gene>
    <name evidence="11" type="primary">TPHA0C05020</name>
    <name evidence="11" type="ordered locus">TPHA_0C05020</name>
</gene>
<keyword evidence="5" id="KW-0571">Peptide transport</keyword>
<feature type="transmembrane region" description="Helical" evidence="10">
    <location>
        <begin position="829"/>
        <end position="851"/>
    </location>
</feature>
<dbReference type="NCBIfam" id="TIGR00727">
    <property type="entry name" value="ISP4_OPT"/>
    <property type="match status" value="1"/>
</dbReference>
<comment type="similarity">
    <text evidence="2">Belongs to the oligopeptide OPT transporter family.</text>
</comment>
<dbReference type="NCBIfam" id="TIGR00728">
    <property type="entry name" value="OPT_sfam"/>
    <property type="match status" value="1"/>
</dbReference>